<proteinExistence type="predicted"/>
<dbReference type="InterPro" id="IPR007139">
    <property type="entry name" value="DUF349"/>
</dbReference>
<feature type="region of interest" description="Disordered" evidence="2">
    <location>
        <begin position="1"/>
        <end position="42"/>
    </location>
</feature>
<evidence type="ECO:0000256" key="2">
    <source>
        <dbReference type="SAM" id="MobiDB-lite"/>
    </source>
</evidence>
<evidence type="ECO:0000313" key="3">
    <source>
        <dbReference type="EMBL" id="MEL1244076.1"/>
    </source>
</evidence>
<evidence type="ECO:0000313" key="4">
    <source>
        <dbReference type="Proteomes" id="UP001464555"/>
    </source>
</evidence>
<protein>
    <submittedName>
        <fullName evidence="3">DUF349 domain-containing protein</fullName>
    </submittedName>
</protein>
<feature type="compositionally biased region" description="Basic and acidic residues" evidence="2">
    <location>
        <begin position="1"/>
        <end position="12"/>
    </location>
</feature>
<name>A0ABU9HVR3_9FLAO</name>
<dbReference type="Pfam" id="PF03993">
    <property type="entry name" value="DUF349"/>
    <property type="match status" value="5"/>
</dbReference>
<comment type="caution">
    <text evidence="3">The sequence shown here is derived from an EMBL/GenBank/DDBJ whole genome shotgun (WGS) entry which is preliminary data.</text>
</comment>
<sequence>MLEEKNDNLHDADGEELNEVNGTVNKDFVPEDGAVDGDDMPVVHETEGQLPFAPKELLDAAKVAEDPTENEDETIEANEKAETPLAESAEVAEPEAPATESEAAKEEADDSSAGIAAAEATAEMAEAHKESYAPEVVADETKIDEPVAEATAPAAETEDTSLSAVESIAESNAEEGEDESLAERHDIPMQDYDALSMDQLHDELEKLMGNEKVMSVKEHVEEIRKAFYAKYNHFIEEKKDEYSHENNGDTTDFEYHFPLKNKFDTLYNQYRDKKNSHFKKVQGDLKGNLENRLAIIEELKNLTDGGESMKDALKQVTELRERWKNAGPIPRDKYNHVWNNFHFHIERFYDHLHLDREARDMDFKHNLEQKQKIITRVEELVKEEDINKAFRELQALHKIWKEEIGPVSRDHREEIWNRFSELTKQLHDKREALFAKSRELEEENLARKKDIIAQIDAIAAEKITAHSAWQGQIDRIEALREQFFKAGKVPIEVNEDTWAAFKNAVRNFNTVKNSFYKDIKKDQQDNLNRKLALVERANSLKDSEDFEATTQIMKQIQDEWKTIGHVPRKYSDTVWKDFKAACNHYFDRLHANRNEANKEEIDAFDKKKEYLDSMKDFELTGDHKTDLDAIKKHIENWKGMGRVPQARRHIEGKFNKILDALFDKLSLSKKETDMVKFSNRLEQMAEGDDTRRLENEQLFIMRKIDEIQAEIFQLENNIQFFSNAKGDNPFVKEVRKNIERHKDELKTWKDKLKQIRSMKQ</sequence>
<keyword evidence="1" id="KW-0175">Coiled coil</keyword>
<reference evidence="3 4" key="1">
    <citation type="submission" date="2024-04" db="EMBL/GenBank/DDBJ databases">
        <title>Flavobacterium sp. DGU11 16S ribosomal RNA gene Genome sequencing and assembly.</title>
        <authorList>
            <person name="Park S."/>
        </authorList>
    </citation>
    <scope>NUCLEOTIDE SEQUENCE [LARGE SCALE GENOMIC DNA]</scope>
    <source>
        <strain evidence="3 4">DGU11</strain>
    </source>
</reference>
<feature type="region of interest" description="Disordered" evidence="2">
    <location>
        <begin position="60"/>
        <end position="129"/>
    </location>
</feature>
<feature type="region of interest" description="Disordered" evidence="2">
    <location>
        <begin position="149"/>
        <end position="184"/>
    </location>
</feature>
<feature type="compositionally biased region" description="Low complexity" evidence="2">
    <location>
        <begin position="111"/>
        <end position="124"/>
    </location>
</feature>
<organism evidence="3 4">
    <name type="scientific">Flavobacterium arundinis</name>
    <dbReference type="NCBI Taxonomy" id="3139143"/>
    <lineage>
        <taxon>Bacteria</taxon>
        <taxon>Pseudomonadati</taxon>
        <taxon>Bacteroidota</taxon>
        <taxon>Flavobacteriia</taxon>
        <taxon>Flavobacteriales</taxon>
        <taxon>Flavobacteriaceae</taxon>
        <taxon>Flavobacterium</taxon>
    </lineage>
</organism>
<gene>
    <name evidence="3" type="ORF">AAEO56_07390</name>
</gene>
<evidence type="ECO:0000256" key="1">
    <source>
        <dbReference type="SAM" id="Coils"/>
    </source>
</evidence>
<keyword evidence="4" id="KW-1185">Reference proteome</keyword>
<dbReference type="EMBL" id="JBBYHR010000003">
    <property type="protein sequence ID" value="MEL1244076.1"/>
    <property type="molecule type" value="Genomic_DNA"/>
</dbReference>
<accession>A0ABU9HVR3</accession>
<feature type="coiled-coil region" evidence="1">
    <location>
        <begin position="704"/>
        <end position="758"/>
    </location>
</feature>
<feature type="compositionally biased region" description="Acidic residues" evidence="2">
    <location>
        <begin position="66"/>
        <end position="76"/>
    </location>
</feature>
<dbReference type="Proteomes" id="UP001464555">
    <property type="component" value="Unassembled WGS sequence"/>
</dbReference>
<feature type="compositionally biased region" description="Low complexity" evidence="2">
    <location>
        <begin position="86"/>
        <end position="101"/>
    </location>
</feature>